<dbReference type="HAMAP" id="MF_00697">
    <property type="entry name" value="UPF0276"/>
    <property type="match status" value="1"/>
</dbReference>
<organism evidence="2 3">
    <name type="scientific">Photorhabdus luminescens</name>
    <name type="common">Xenorhabdus luminescens</name>
    <dbReference type="NCBI Taxonomy" id="29488"/>
    <lineage>
        <taxon>Bacteria</taxon>
        <taxon>Pseudomonadati</taxon>
        <taxon>Pseudomonadota</taxon>
        <taxon>Gammaproteobacteria</taxon>
        <taxon>Enterobacterales</taxon>
        <taxon>Morganellaceae</taxon>
        <taxon>Photorhabdus</taxon>
    </lineage>
</organism>
<protein>
    <recommendedName>
        <fullName evidence="1">UPF0276 protein SAMN02982990_01418</fullName>
    </recommendedName>
</protein>
<comment type="similarity">
    <text evidence="1">Belongs to the UPF0276 family.</text>
</comment>
<gene>
    <name evidence="2" type="ORF">SAMN02982990_01418</name>
</gene>
<name>A0A1G5QCP7_PHOLU</name>
<dbReference type="Pfam" id="PF05114">
    <property type="entry name" value="MbnB_TglH_ChrH"/>
    <property type="match status" value="1"/>
</dbReference>
<dbReference type="InterPro" id="IPR007801">
    <property type="entry name" value="MbnB/TglH/ChrH"/>
</dbReference>
<accession>A0A1G5QCP7</accession>
<dbReference type="Gene3D" id="3.20.20.150">
    <property type="entry name" value="Divalent-metal-dependent TIM barrel enzymes"/>
    <property type="match status" value="1"/>
</dbReference>
<dbReference type="PANTHER" id="PTHR42194:SF1">
    <property type="entry name" value="UPF0276 PROTEIN HI_1600"/>
    <property type="match status" value="1"/>
</dbReference>
<dbReference type="EMBL" id="FMWJ01000005">
    <property type="protein sequence ID" value="SCZ59428.1"/>
    <property type="molecule type" value="Genomic_DNA"/>
</dbReference>
<dbReference type="AlphaFoldDB" id="A0A1G5QCP7"/>
<dbReference type="STRING" id="29488.KS18_17105"/>
<reference evidence="3" key="1">
    <citation type="submission" date="2016-10" db="EMBL/GenBank/DDBJ databases">
        <authorList>
            <person name="Varghese N."/>
            <person name="Submissions S."/>
        </authorList>
    </citation>
    <scope>NUCLEOTIDE SEQUENCE [LARGE SCALE GENOMIC DNA]</scope>
    <source>
        <strain evidence="3">ATCC 29999</strain>
    </source>
</reference>
<dbReference type="Proteomes" id="UP000183223">
    <property type="component" value="Unassembled WGS sequence"/>
</dbReference>
<sequence length="308" mass="34485">MMTISLPSHSVSRDAPDHLMLNRLPARAGIGLKPEHFRAILRDKPGIGFFEIHAENYLVAGGPFHQALTAIRQDYPLSIHGVGLSIGGENPLNQSHLQRVAELVERYQPAVFSEHLAWSTHNDLFLNDLLPLPYTDVTLTRVCEHIDQVQNALRRPILLENPSTYIEFSASTMSETNFISEVIRRTGCGLLLDVNNLYISSVNHNRCPWQMLFELPLHRVGEIHLAGYTESRDGANDLLLIDSHDSHVTEPVWDLYNKTLSETGPIATLLEWDSNIPPLDVLLNEASHAQRYITESTKNATTTVSSTS</sequence>
<dbReference type="PANTHER" id="PTHR42194">
    <property type="entry name" value="UPF0276 PROTEIN HI_1600"/>
    <property type="match status" value="1"/>
</dbReference>
<evidence type="ECO:0000313" key="3">
    <source>
        <dbReference type="Proteomes" id="UP000183223"/>
    </source>
</evidence>
<proteinExistence type="inferred from homology"/>
<evidence type="ECO:0000313" key="2">
    <source>
        <dbReference type="EMBL" id="SCZ59428.1"/>
    </source>
</evidence>
<dbReference type="NCBIfam" id="NF003818">
    <property type="entry name" value="PRK05409.1"/>
    <property type="match status" value="1"/>
</dbReference>
<evidence type="ECO:0000256" key="1">
    <source>
        <dbReference type="HAMAP-Rule" id="MF_00697"/>
    </source>
</evidence>
<keyword evidence="3" id="KW-1185">Reference proteome</keyword>